<proteinExistence type="predicted"/>
<comment type="caution">
    <text evidence="1">The sequence shown here is derived from an EMBL/GenBank/DDBJ whole genome shotgun (WGS) entry which is preliminary data.</text>
</comment>
<reference evidence="1" key="1">
    <citation type="submission" date="2022-05" db="EMBL/GenBank/DDBJ databases">
        <authorList>
            <person name="Okamura Y."/>
        </authorList>
    </citation>
    <scope>NUCLEOTIDE SEQUENCE</scope>
</reference>
<protein>
    <submittedName>
        <fullName evidence="1">Uncharacterized protein</fullName>
    </submittedName>
</protein>
<dbReference type="AlphaFoldDB" id="A0A9P0SXW5"/>
<dbReference type="EMBL" id="CALOZG010000002">
    <property type="protein sequence ID" value="CAH3970078.1"/>
    <property type="molecule type" value="Genomic_DNA"/>
</dbReference>
<organism evidence="1 2">
    <name type="scientific">Pieris brassicae</name>
    <name type="common">White butterfly</name>
    <name type="synonym">Large white butterfly</name>
    <dbReference type="NCBI Taxonomy" id="7116"/>
    <lineage>
        <taxon>Eukaryota</taxon>
        <taxon>Metazoa</taxon>
        <taxon>Ecdysozoa</taxon>
        <taxon>Arthropoda</taxon>
        <taxon>Hexapoda</taxon>
        <taxon>Insecta</taxon>
        <taxon>Pterygota</taxon>
        <taxon>Neoptera</taxon>
        <taxon>Endopterygota</taxon>
        <taxon>Lepidoptera</taxon>
        <taxon>Glossata</taxon>
        <taxon>Ditrysia</taxon>
        <taxon>Papilionoidea</taxon>
        <taxon>Pieridae</taxon>
        <taxon>Pierinae</taxon>
        <taxon>Pieris</taxon>
    </lineage>
</organism>
<evidence type="ECO:0000313" key="1">
    <source>
        <dbReference type="EMBL" id="CAH3970078.1"/>
    </source>
</evidence>
<gene>
    <name evidence="1" type="ORF">PIBRA_LOCUS1727</name>
</gene>
<accession>A0A9P0SXW5</accession>
<evidence type="ECO:0000313" key="2">
    <source>
        <dbReference type="Proteomes" id="UP001152562"/>
    </source>
</evidence>
<dbReference type="Proteomes" id="UP001152562">
    <property type="component" value="Unassembled WGS sequence"/>
</dbReference>
<sequence>MSIEKHVGGMSSYPRDTLGLLAIRRTIITLGGKSNLNIKNTIIVGIGMVYVKRNTFLRSVSGQLSLLGDFSSDVLQSCAWLLKSPEVPPPHPALYRAGTWSEWNE</sequence>
<name>A0A9P0SXW5_PIEBR</name>
<keyword evidence="2" id="KW-1185">Reference proteome</keyword>